<evidence type="ECO:0008006" key="4">
    <source>
        <dbReference type="Google" id="ProtNLM"/>
    </source>
</evidence>
<comment type="caution">
    <text evidence="2">The sequence shown here is derived from an EMBL/GenBank/DDBJ whole genome shotgun (WGS) entry which is preliminary data.</text>
</comment>
<sequence length="339" mass="34731">MSNPREVSTGSLRLRGVIAVGLVIAIVALVAVDPFGGDDRIRFSIVAPTLPDGIRDGVPVDVRGTTVGEVCGLDISRRDSTRISVCVDRSATGEITDQMPVSFVSRNLFGSDALRLTPTGIGGRVSEDSTIVLSAPPSDYTITATVRSAGGFTLPVLTPELSELLDQVSDTTISLAPFLTAATVTLQAMQRGDVTELTGELATVADALDGAAAAGAGGVGALQTIIGNRLLEDDEYTGRVESMIADIGGLFSDLGALFNGMSGLGATMDLMTAFTTPLNVALRDVTPGQVGTLIDHLGGAFHRDPATGKTVLRVEADLDVVPGASTPLNVLLSGAGGGR</sequence>
<keyword evidence="1" id="KW-0812">Transmembrane</keyword>
<keyword evidence="1" id="KW-1133">Transmembrane helix</keyword>
<feature type="transmembrane region" description="Helical" evidence="1">
    <location>
        <begin position="12"/>
        <end position="32"/>
    </location>
</feature>
<name>A0ABP7NIC2_9ACTN</name>
<organism evidence="2 3">
    <name type="scientific">Gordonia caeni</name>
    <dbReference type="NCBI Taxonomy" id="1007097"/>
    <lineage>
        <taxon>Bacteria</taxon>
        <taxon>Bacillati</taxon>
        <taxon>Actinomycetota</taxon>
        <taxon>Actinomycetes</taxon>
        <taxon>Mycobacteriales</taxon>
        <taxon>Gordoniaceae</taxon>
        <taxon>Gordonia</taxon>
    </lineage>
</organism>
<evidence type="ECO:0000313" key="2">
    <source>
        <dbReference type="EMBL" id="GAA3947879.1"/>
    </source>
</evidence>
<proteinExistence type="predicted"/>
<evidence type="ECO:0000256" key="1">
    <source>
        <dbReference type="SAM" id="Phobius"/>
    </source>
</evidence>
<evidence type="ECO:0000313" key="3">
    <source>
        <dbReference type="Proteomes" id="UP001418444"/>
    </source>
</evidence>
<reference evidence="3" key="1">
    <citation type="journal article" date="2019" name="Int. J. Syst. Evol. Microbiol.">
        <title>The Global Catalogue of Microorganisms (GCM) 10K type strain sequencing project: providing services to taxonomists for standard genome sequencing and annotation.</title>
        <authorList>
            <consortium name="The Broad Institute Genomics Platform"/>
            <consortium name="The Broad Institute Genome Sequencing Center for Infectious Disease"/>
            <person name="Wu L."/>
            <person name="Ma J."/>
        </authorList>
    </citation>
    <scope>NUCLEOTIDE SEQUENCE [LARGE SCALE GENOMIC DNA]</scope>
    <source>
        <strain evidence="3">JCM 16923</strain>
    </source>
</reference>
<dbReference type="EMBL" id="BAAAZW010000001">
    <property type="protein sequence ID" value="GAA3947879.1"/>
    <property type="molecule type" value="Genomic_DNA"/>
</dbReference>
<keyword evidence="1" id="KW-0472">Membrane</keyword>
<gene>
    <name evidence="2" type="ORF">GCM10022231_01160</name>
</gene>
<dbReference type="Proteomes" id="UP001418444">
    <property type="component" value="Unassembled WGS sequence"/>
</dbReference>
<dbReference type="RefSeq" id="WP_344779522.1">
    <property type="nucleotide sequence ID" value="NZ_BAAAZW010000001.1"/>
</dbReference>
<accession>A0ABP7NIC2</accession>
<protein>
    <recommendedName>
        <fullName evidence="4">MCE family protein</fullName>
    </recommendedName>
</protein>
<keyword evidence="3" id="KW-1185">Reference proteome</keyword>